<keyword evidence="1" id="KW-1133">Transmembrane helix</keyword>
<dbReference type="Proteomes" id="UP000239532">
    <property type="component" value="Unassembled WGS sequence"/>
</dbReference>
<evidence type="ECO:0000313" key="2">
    <source>
        <dbReference type="EMBL" id="PRP66794.1"/>
    </source>
</evidence>
<sequence>MHSNLKVDNPVDQIVKKNAALLGIIGAAITASLYIYIWQTQDFQNMTIGVVTLVLPLAIGIAAQVYSKNKLGGFITLKQAVLAYFLAVLLIFVTEAIVNYLIYVVWDPSAQETVRLMQEKMVAAEKATSNAAVQVSEIDYSAKGYLIAATSKLLFYTVIGIITAFFIKKNPQA</sequence>
<evidence type="ECO:0000256" key="1">
    <source>
        <dbReference type="SAM" id="Phobius"/>
    </source>
</evidence>
<feature type="transmembrane region" description="Helical" evidence="1">
    <location>
        <begin position="145"/>
        <end position="167"/>
    </location>
</feature>
<reference evidence="2 3" key="1">
    <citation type="submission" date="2016-11" db="EMBL/GenBank/DDBJ databases">
        <title>Trade-off between light-utilization and light-protection in marine flavobacteria.</title>
        <authorList>
            <person name="Kumagai Y."/>
        </authorList>
    </citation>
    <scope>NUCLEOTIDE SEQUENCE [LARGE SCALE GENOMIC DNA]</scope>
    <source>
        <strain evidence="2 3">JCM 17109</strain>
    </source>
</reference>
<proteinExistence type="predicted"/>
<keyword evidence="3" id="KW-1185">Reference proteome</keyword>
<feature type="transmembrane region" description="Helical" evidence="1">
    <location>
        <begin position="20"/>
        <end position="37"/>
    </location>
</feature>
<organism evidence="2 3">
    <name type="scientific">Nonlabens agnitus</name>
    <dbReference type="NCBI Taxonomy" id="870484"/>
    <lineage>
        <taxon>Bacteria</taxon>
        <taxon>Pseudomonadati</taxon>
        <taxon>Bacteroidota</taxon>
        <taxon>Flavobacteriia</taxon>
        <taxon>Flavobacteriales</taxon>
        <taxon>Flavobacteriaceae</taxon>
        <taxon>Nonlabens</taxon>
    </lineage>
</organism>
<keyword evidence="1" id="KW-0472">Membrane</keyword>
<feature type="transmembrane region" description="Helical" evidence="1">
    <location>
        <begin position="43"/>
        <end position="63"/>
    </location>
</feature>
<dbReference type="AlphaFoldDB" id="A0A2S9WTJ7"/>
<evidence type="ECO:0000313" key="3">
    <source>
        <dbReference type="Proteomes" id="UP000239532"/>
    </source>
</evidence>
<protein>
    <recommendedName>
        <fullName evidence="4">DUF4199 domain-containing protein</fullName>
    </recommendedName>
</protein>
<name>A0A2S9WTJ7_9FLAO</name>
<gene>
    <name evidence="2" type="ORF">BST86_06610</name>
</gene>
<accession>A0A2S9WTJ7</accession>
<comment type="caution">
    <text evidence="2">The sequence shown here is derived from an EMBL/GenBank/DDBJ whole genome shotgun (WGS) entry which is preliminary data.</text>
</comment>
<dbReference type="Pfam" id="PF13858">
    <property type="entry name" value="DUF4199"/>
    <property type="match status" value="1"/>
</dbReference>
<evidence type="ECO:0008006" key="4">
    <source>
        <dbReference type="Google" id="ProtNLM"/>
    </source>
</evidence>
<keyword evidence="1" id="KW-0812">Transmembrane</keyword>
<dbReference type="InterPro" id="IPR025250">
    <property type="entry name" value="DUF4199"/>
</dbReference>
<dbReference type="OrthoDB" id="1143582at2"/>
<dbReference type="EMBL" id="MQUC01000003">
    <property type="protein sequence ID" value="PRP66794.1"/>
    <property type="molecule type" value="Genomic_DNA"/>
</dbReference>
<feature type="transmembrane region" description="Helical" evidence="1">
    <location>
        <begin position="84"/>
        <end position="106"/>
    </location>
</feature>